<dbReference type="InterPro" id="IPR043502">
    <property type="entry name" value="DNA/RNA_pol_sf"/>
</dbReference>
<dbReference type="Gene3D" id="3.10.10.10">
    <property type="entry name" value="HIV Type 1 Reverse Transcriptase, subunit A, domain 1"/>
    <property type="match status" value="1"/>
</dbReference>
<protein>
    <submittedName>
        <fullName evidence="10">Reverse transcriptase</fullName>
    </submittedName>
</protein>
<proteinExistence type="predicted"/>
<dbReference type="Pfam" id="PF17917">
    <property type="entry name" value="RT_RNaseH"/>
    <property type="match status" value="1"/>
</dbReference>
<dbReference type="InterPro" id="IPR041373">
    <property type="entry name" value="RT_RNaseH"/>
</dbReference>
<dbReference type="InterPro" id="IPR012337">
    <property type="entry name" value="RNaseH-like_sf"/>
</dbReference>
<evidence type="ECO:0000256" key="6">
    <source>
        <dbReference type="ARBA" id="ARBA00022918"/>
    </source>
</evidence>
<dbReference type="FunFam" id="3.10.20.370:FF:000001">
    <property type="entry name" value="Retrovirus-related Pol polyprotein from transposon 17.6-like protein"/>
    <property type="match status" value="1"/>
</dbReference>
<dbReference type="InterPro" id="IPR021109">
    <property type="entry name" value="Peptidase_aspartic_dom_sf"/>
</dbReference>
<dbReference type="Gene3D" id="2.40.70.10">
    <property type="entry name" value="Acid Proteases"/>
    <property type="match status" value="1"/>
</dbReference>
<comment type="caution">
    <text evidence="10">The sequence shown here is derived from an EMBL/GenBank/DDBJ whole genome shotgun (WGS) entry which is preliminary data.</text>
</comment>
<evidence type="ECO:0000256" key="2">
    <source>
        <dbReference type="ARBA" id="ARBA00022695"/>
    </source>
</evidence>
<name>A0A699ISK4_TANCI</name>
<dbReference type="InterPro" id="IPR050951">
    <property type="entry name" value="Retrovirus_Pol_polyprotein"/>
</dbReference>
<accession>A0A699ISK4</accession>
<dbReference type="SUPFAM" id="SSF56672">
    <property type="entry name" value="DNA/RNA polymerases"/>
    <property type="match status" value="1"/>
</dbReference>
<organism evidence="10">
    <name type="scientific">Tanacetum cinerariifolium</name>
    <name type="common">Dalmatian daisy</name>
    <name type="synonym">Chrysanthemum cinerariifolium</name>
    <dbReference type="NCBI Taxonomy" id="118510"/>
    <lineage>
        <taxon>Eukaryota</taxon>
        <taxon>Viridiplantae</taxon>
        <taxon>Streptophyta</taxon>
        <taxon>Embryophyta</taxon>
        <taxon>Tracheophyta</taxon>
        <taxon>Spermatophyta</taxon>
        <taxon>Magnoliopsida</taxon>
        <taxon>eudicotyledons</taxon>
        <taxon>Gunneridae</taxon>
        <taxon>Pentapetalae</taxon>
        <taxon>asterids</taxon>
        <taxon>campanulids</taxon>
        <taxon>Asterales</taxon>
        <taxon>Asteraceae</taxon>
        <taxon>Asteroideae</taxon>
        <taxon>Anthemideae</taxon>
        <taxon>Anthemidinae</taxon>
        <taxon>Tanacetum</taxon>
    </lineage>
</organism>
<evidence type="ECO:0000256" key="1">
    <source>
        <dbReference type="ARBA" id="ARBA00022679"/>
    </source>
</evidence>
<dbReference type="CDD" id="cd09274">
    <property type="entry name" value="RNase_HI_RT_Ty3"/>
    <property type="match status" value="1"/>
</dbReference>
<feature type="domain" description="Tf2-1-like SH3-like" evidence="9">
    <location>
        <begin position="624"/>
        <end position="688"/>
    </location>
</feature>
<keyword evidence="1" id="KW-0808">Transferase</keyword>
<dbReference type="GO" id="GO:0004519">
    <property type="term" value="F:endonuclease activity"/>
    <property type="evidence" value="ECO:0007669"/>
    <property type="project" value="UniProtKB-KW"/>
</dbReference>
<sequence>MLLEFRDMGQQLQNKARLYHMYGKKDDSSEDYGGVISQTNNNEAEEVVYEDCHISLHGQTFEADLRVLMLGGCDMVLGVEWLRRYSPITFDYDLTEGTIHQYKNVFDEPKGLPPARRHDHKIPLKEGSRPISQRPYRIPYLQKSEIEKQVKEILSSGIIQYNNNPFASPVLLVLKKDGTWRVAEDDNPKTAFRTHHGHFEFKFGRACETFGGGVTGAVADPKKIEVMKLWPTPMNIKQLRGFLGLTETSFNQLKGAMINTLVLRFPDFTLPFTVETDACNVGVGAVLMQQGQPIAFLSKGLSKKNQMLSTYEKELLAVVMAINKWRPYLQGHHFIIKTDQQSLKYFLEQRVTSLIQKKWLAKLMGLDYEIVYKKGTENKVADALSMLPLAEGECNMITTITPTWITEIGSSYEGDGAATEFLMLATDKENSRGWSLQQGLLKRDSKIFVGSSGVREDISMDFIEGLRRSRRKDTIFVVVDRFTKYSHFNPLLTHPFSSMDVAQAFLDNVYKLHGLPKTIVSDRDRLFLSPFWQELFKLPLAEWWYNTTRHSSIGMSPFELLYGITPRQFNLPDDGEGTSVATVGEFFTKRNILNKILKEALTHAQNRYKMYADKSRTEREFDVGDWVYLKLQPYRQSSVEVRRNLKLSCKHFGPYQVLERIGKVAYKLDLPIGSQIHPVFHVSLLKKKIGEGKRVVTNLPKVGKEGQFLFQPELILERKMIKRGNKAVPQMLV</sequence>
<keyword evidence="6 10" id="KW-0695">RNA-directed DNA polymerase</keyword>
<reference evidence="10" key="1">
    <citation type="journal article" date="2019" name="Sci. Rep.">
        <title>Draft genome of Tanacetum cinerariifolium, the natural source of mosquito coil.</title>
        <authorList>
            <person name="Yamashiro T."/>
            <person name="Shiraishi A."/>
            <person name="Satake H."/>
            <person name="Nakayama K."/>
        </authorList>
    </citation>
    <scope>NUCLEOTIDE SEQUENCE</scope>
</reference>
<keyword evidence="3" id="KW-0540">Nuclease</keyword>
<dbReference type="GO" id="GO:0016787">
    <property type="term" value="F:hydrolase activity"/>
    <property type="evidence" value="ECO:0007669"/>
    <property type="project" value="UniProtKB-KW"/>
</dbReference>
<evidence type="ECO:0000313" key="10">
    <source>
        <dbReference type="EMBL" id="GEZ84427.1"/>
    </source>
</evidence>
<dbReference type="SUPFAM" id="SSF53098">
    <property type="entry name" value="Ribonuclease H-like"/>
    <property type="match status" value="1"/>
</dbReference>
<feature type="domain" description="Reverse transcriptase RNase H-like" evidence="8">
    <location>
        <begin position="267"/>
        <end position="364"/>
    </location>
</feature>
<dbReference type="InterPro" id="IPR056924">
    <property type="entry name" value="SH3_Tf2-1"/>
</dbReference>
<evidence type="ECO:0000256" key="5">
    <source>
        <dbReference type="ARBA" id="ARBA00022801"/>
    </source>
</evidence>
<keyword evidence="2" id="KW-0548">Nucleotidyltransferase</keyword>
<gene>
    <name evidence="10" type="ORF">Tci_556400</name>
</gene>
<evidence type="ECO:0000256" key="4">
    <source>
        <dbReference type="ARBA" id="ARBA00022759"/>
    </source>
</evidence>
<evidence type="ECO:0000259" key="9">
    <source>
        <dbReference type="Pfam" id="PF24626"/>
    </source>
</evidence>
<dbReference type="PANTHER" id="PTHR37984">
    <property type="entry name" value="PROTEIN CBG26694"/>
    <property type="match status" value="1"/>
</dbReference>
<dbReference type="EMBL" id="BKCJ010331292">
    <property type="protein sequence ID" value="GEZ84427.1"/>
    <property type="molecule type" value="Genomic_DNA"/>
</dbReference>
<dbReference type="GO" id="GO:0003676">
    <property type="term" value="F:nucleic acid binding"/>
    <property type="evidence" value="ECO:0007669"/>
    <property type="project" value="InterPro"/>
</dbReference>
<dbReference type="Gene3D" id="3.10.20.370">
    <property type="match status" value="1"/>
</dbReference>
<evidence type="ECO:0000259" key="8">
    <source>
        <dbReference type="Pfam" id="PF17917"/>
    </source>
</evidence>
<dbReference type="Gene3D" id="3.30.420.10">
    <property type="entry name" value="Ribonuclease H-like superfamily/Ribonuclease H"/>
    <property type="match status" value="2"/>
</dbReference>
<keyword evidence="5" id="KW-0378">Hydrolase</keyword>
<feature type="region of interest" description="Disordered" evidence="7">
    <location>
        <begin position="109"/>
        <end position="128"/>
    </location>
</feature>
<keyword evidence="4" id="KW-0255">Endonuclease</keyword>
<dbReference type="InterPro" id="IPR036397">
    <property type="entry name" value="RNaseH_sf"/>
</dbReference>
<evidence type="ECO:0000256" key="7">
    <source>
        <dbReference type="SAM" id="MobiDB-lite"/>
    </source>
</evidence>
<dbReference type="GO" id="GO:0003964">
    <property type="term" value="F:RNA-directed DNA polymerase activity"/>
    <property type="evidence" value="ECO:0007669"/>
    <property type="project" value="UniProtKB-KW"/>
</dbReference>
<evidence type="ECO:0000256" key="3">
    <source>
        <dbReference type="ARBA" id="ARBA00022722"/>
    </source>
</evidence>
<dbReference type="PANTHER" id="PTHR37984:SF5">
    <property type="entry name" value="PROTEIN NYNRIN-LIKE"/>
    <property type="match status" value="1"/>
</dbReference>
<dbReference type="AlphaFoldDB" id="A0A699ISK4"/>
<dbReference type="Pfam" id="PF24626">
    <property type="entry name" value="SH3_Tf2-1"/>
    <property type="match status" value="1"/>
</dbReference>